<evidence type="ECO:0000313" key="2">
    <source>
        <dbReference type="EMBL" id="AQT28534.1"/>
    </source>
</evidence>
<organism evidence="2 3">
    <name type="scientific">Erwinia phage vB_EamM_Yoloswag</name>
    <dbReference type="NCBI Taxonomy" id="1958956"/>
    <lineage>
        <taxon>Viruses</taxon>
        <taxon>Duplodnaviria</taxon>
        <taxon>Heunggongvirae</taxon>
        <taxon>Uroviricota</taxon>
        <taxon>Caudoviricetes</taxon>
        <taxon>Yoloswagvirus</taxon>
        <taxon>Yoloswagvirus yoloswag</taxon>
    </lineage>
</organism>
<gene>
    <name evidence="2" type="ORF">YOLOSWAG_50</name>
</gene>
<evidence type="ECO:0000313" key="3">
    <source>
        <dbReference type="Proteomes" id="UP000221250"/>
    </source>
</evidence>
<accession>A0A1S6L2X4</accession>
<keyword evidence="1" id="KW-0472">Membrane</keyword>
<proteinExistence type="predicted"/>
<keyword evidence="1" id="KW-0812">Transmembrane</keyword>
<protein>
    <submittedName>
        <fullName evidence="2">Uncharacterized protein</fullName>
    </submittedName>
</protein>
<sequence>MTKFMLLVAMSIIALVSGFLTYTVTLNGGLAALAVIVVFVGYIIFAVRCGGKPKTR</sequence>
<keyword evidence="3" id="KW-1185">Reference proteome</keyword>
<name>A0A1S6L2X4_9CAUD</name>
<keyword evidence="1" id="KW-1133">Transmembrane helix</keyword>
<dbReference type="Proteomes" id="UP000221250">
    <property type="component" value="Segment"/>
</dbReference>
<reference evidence="2 3" key="1">
    <citation type="submission" date="2017-01" db="EMBL/GenBank/DDBJ databases">
        <authorList>
            <person name="Mah S.A."/>
            <person name="Swanson W.J."/>
            <person name="Moy G.W."/>
            <person name="Vacquier V.D."/>
        </authorList>
    </citation>
    <scope>NUCLEOTIDE SEQUENCE [LARGE SCALE GENOMIC DNA]</scope>
</reference>
<dbReference type="EMBL" id="KY448244">
    <property type="protein sequence ID" value="AQT28534.1"/>
    <property type="molecule type" value="Genomic_DNA"/>
</dbReference>
<feature type="transmembrane region" description="Helical" evidence="1">
    <location>
        <begin position="31"/>
        <end position="51"/>
    </location>
</feature>
<evidence type="ECO:0000256" key="1">
    <source>
        <dbReference type="SAM" id="Phobius"/>
    </source>
</evidence>